<proteinExistence type="predicted"/>
<dbReference type="SMART" id="SM00895">
    <property type="entry name" value="FCD"/>
    <property type="match status" value="1"/>
</dbReference>
<evidence type="ECO:0000313" key="5">
    <source>
        <dbReference type="EMBL" id="QKS72961.1"/>
    </source>
</evidence>
<dbReference type="InterPro" id="IPR008920">
    <property type="entry name" value="TF_FadR/GntR_C"/>
</dbReference>
<dbReference type="PANTHER" id="PTHR43537">
    <property type="entry name" value="TRANSCRIPTIONAL REGULATOR, GNTR FAMILY"/>
    <property type="match status" value="1"/>
</dbReference>
<keyword evidence="6" id="KW-1185">Reference proteome</keyword>
<sequence>MQPSYGKPKQSIRESIYKMMRDKILTMELEPGRKLSEKEWSQKLEVSRTPVREAFLKLSEEGLLDIVPQSGSVVARIDLAIVEEGRFVREQLETAIVREACHSLPPEFARKIEENLLLQDFNHVEDPRTMFTLDEAFHQLLFLASKKGRSWEMSKQMNTQFERIRMLRLRSESLDWGNLVEDHKEIFRLILEKDEIAAAERMKQHLRLVDFEKGAIMSEYPNYFITHIEGAEGKSEYDSKVVWPS</sequence>
<reference evidence="6" key="1">
    <citation type="submission" date="2019-07" db="EMBL/GenBank/DDBJ databases">
        <title>Bacillus alkalisoli sp. nov. isolated from saline soil.</title>
        <authorList>
            <person name="Sun J.-Q."/>
            <person name="Xu L."/>
        </authorList>
    </citation>
    <scope>NUCLEOTIDE SEQUENCE [LARGE SCALE GENOMIC DNA]</scope>
    <source>
        <strain evidence="6">M4U3P1</strain>
    </source>
</reference>
<protein>
    <submittedName>
        <fullName evidence="5">GntR family transcriptional regulator</fullName>
    </submittedName>
</protein>
<dbReference type="GO" id="GO:0003700">
    <property type="term" value="F:DNA-binding transcription factor activity"/>
    <property type="evidence" value="ECO:0007669"/>
    <property type="project" value="InterPro"/>
</dbReference>
<dbReference type="KEGG" id="psua:FLK61_40905"/>
<evidence type="ECO:0000259" key="4">
    <source>
        <dbReference type="PROSITE" id="PS50949"/>
    </source>
</evidence>
<evidence type="ECO:0000256" key="2">
    <source>
        <dbReference type="ARBA" id="ARBA00023125"/>
    </source>
</evidence>
<dbReference type="SUPFAM" id="SSF48008">
    <property type="entry name" value="GntR ligand-binding domain-like"/>
    <property type="match status" value="1"/>
</dbReference>
<dbReference type="CDD" id="cd07377">
    <property type="entry name" value="WHTH_GntR"/>
    <property type="match status" value="1"/>
</dbReference>
<dbReference type="GO" id="GO:0003677">
    <property type="term" value="F:DNA binding"/>
    <property type="evidence" value="ECO:0007669"/>
    <property type="project" value="UniProtKB-KW"/>
</dbReference>
<dbReference type="InterPro" id="IPR036390">
    <property type="entry name" value="WH_DNA-bd_sf"/>
</dbReference>
<evidence type="ECO:0000256" key="3">
    <source>
        <dbReference type="ARBA" id="ARBA00023163"/>
    </source>
</evidence>
<keyword evidence="3" id="KW-0804">Transcription</keyword>
<dbReference type="Pfam" id="PF07729">
    <property type="entry name" value="FCD"/>
    <property type="match status" value="1"/>
</dbReference>
<name>A0A859FJI0_9BACI</name>
<dbReference type="EMBL" id="CP041372">
    <property type="protein sequence ID" value="QKS72961.1"/>
    <property type="molecule type" value="Genomic_DNA"/>
</dbReference>
<dbReference type="InterPro" id="IPR011711">
    <property type="entry name" value="GntR_C"/>
</dbReference>
<dbReference type="Gene3D" id="1.10.10.10">
    <property type="entry name" value="Winged helix-like DNA-binding domain superfamily/Winged helix DNA-binding domain"/>
    <property type="match status" value="1"/>
</dbReference>
<dbReference type="Gene3D" id="1.20.120.530">
    <property type="entry name" value="GntR ligand-binding domain-like"/>
    <property type="match status" value="1"/>
</dbReference>
<dbReference type="Pfam" id="PF00392">
    <property type="entry name" value="GntR"/>
    <property type="match status" value="1"/>
</dbReference>
<dbReference type="InterPro" id="IPR000524">
    <property type="entry name" value="Tscrpt_reg_HTH_GntR"/>
</dbReference>
<keyword evidence="2" id="KW-0238">DNA-binding</keyword>
<dbReference type="AlphaFoldDB" id="A0A859FJI0"/>
<dbReference type="InterPro" id="IPR036388">
    <property type="entry name" value="WH-like_DNA-bd_sf"/>
</dbReference>
<dbReference type="PANTHER" id="PTHR43537:SF6">
    <property type="entry name" value="HTH-TYPE TRANSCRIPTIONAL REPRESSOR RSPR"/>
    <property type="match status" value="1"/>
</dbReference>
<accession>A0A859FJI0</accession>
<evidence type="ECO:0000313" key="6">
    <source>
        <dbReference type="Proteomes" id="UP000318138"/>
    </source>
</evidence>
<gene>
    <name evidence="5" type="ORF">FLK61_40905</name>
</gene>
<evidence type="ECO:0000256" key="1">
    <source>
        <dbReference type="ARBA" id="ARBA00023015"/>
    </source>
</evidence>
<dbReference type="SMART" id="SM00345">
    <property type="entry name" value="HTH_GNTR"/>
    <property type="match status" value="1"/>
</dbReference>
<keyword evidence="1" id="KW-0805">Transcription regulation</keyword>
<feature type="domain" description="HTH gntR-type" evidence="4">
    <location>
        <begin position="10"/>
        <end position="77"/>
    </location>
</feature>
<dbReference type="SUPFAM" id="SSF46785">
    <property type="entry name" value="Winged helix' DNA-binding domain"/>
    <property type="match status" value="1"/>
</dbReference>
<organism evidence="5 6">
    <name type="scientific">Paenalkalicoccus suaedae</name>
    <dbReference type="NCBI Taxonomy" id="2592382"/>
    <lineage>
        <taxon>Bacteria</taxon>
        <taxon>Bacillati</taxon>
        <taxon>Bacillota</taxon>
        <taxon>Bacilli</taxon>
        <taxon>Bacillales</taxon>
        <taxon>Bacillaceae</taxon>
        <taxon>Paenalkalicoccus</taxon>
    </lineage>
</organism>
<dbReference type="Proteomes" id="UP000318138">
    <property type="component" value="Chromosome"/>
</dbReference>
<dbReference type="PRINTS" id="PR00035">
    <property type="entry name" value="HTHGNTR"/>
</dbReference>
<dbReference type="RefSeq" id="WP_176010928.1">
    <property type="nucleotide sequence ID" value="NZ_CP041372.2"/>
</dbReference>
<dbReference type="PROSITE" id="PS50949">
    <property type="entry name" value="HTH_GNTR"/>
    <property type="match status" value="1"/>
</dbReference>